<evidence type="ECO:0000313" key="4">
    <source>
        <dbReference type="Proteomes" id="UP000385207"/>
    </source>
</evidence>
<dbReference type="Proteomes" id="UP000385207">
    <property type="component" value="Unassembled WGS sequence"/>
</dbReference>
<protein>
    <submittedName>
        <fullName evidence="3">Uncharacterized protein</fullName>
    </submittedName>
</protein>
<dbReference type="CDD" id="cd04301">
    <property type="entry name" value="NAT_SF"/>
    <property type="match status" value="1"/>
</dbReference>
<dbReference type="Gene3D" id="3.40.630.30">
    <property type="match status" value="1"/>
</dbReference>
<dbReference type="OrthoDB" id="6871659at2"/>
<dbReference type="InterPro" id="IPR000182">
    <property type="entry name" value="GNAT_dom"/>
</dbReference>
<accession>A0A5E6RBH7</accession>
<dbReference type="PANTHER" id="PTHR43877:SF1">
    <property type="entry name" value="ACETYLTRANSFERASE"/>
    <property type="match status" value="1"/>
</dbReference>
<evidence type="ECO:0000256" key="1">
    <source>
        <dbReference type="ARBA" id="ARBA00022679"/>
    </source>
</evidence>
<dbReference type="RefSeq" id="WP_150744974.1">
    <property type="nucleotide sequence ID" value="NZ_CABVHE010000010.1"/>
</dbReference>
<gene>
    <name evidence="3" type="ORF">PS862_00160</name>
</gene>
<dbReference type="InterPro" id="IPR050832">
    <property type="entry name" value="Bact_Acetyltransf"/>
</dbReference>
<dbReference type="AlphaFoldDB" id="A0A5E6RBH7"/>
<evidence type="ECO:0000256" key="2">
    <source>
        <dbReference type="ARBA" id="ARBA00023315"/>
    </source>
</evidence>
<dbReference type="Pfam" id="PF00583">
    <property type="entry name" value="Acetyltransf_1"/>
    <property type="match status" value="1"/>
</dbReference>
<organism evidence="3 4">
    <name type="scientific">Pseudomonas fluorescens</name>
    <dbReference type="NCBI Taxonomy" id="294"/>
    <lineage>
        <taxon>Bacteria</taxon>
        <taxon>Pseudomonadati</taxon>
        <taxon>Pseudomonadota</taxon>
        <taxon>Gammaproteobacteria</taxon>
        <taxon>Pseudomonadales</taxon>
        <taxon>Pseudomonadaceae</taxon>
        <taxon>Pseudomonas</taxon>
    </lineage>
</organism>
<dbReference type="EMBL" id="CABVII010000001">
    <property type="protein sequence ID" value="VVO48017.1"/>
    <property type="molecule type" value="Genomic_DNA"/>
</dbReference>
<dbReference type="PROSITE" id="PS51186">
    <property type="entry name" value="GNAT"/>
    <property type="match status" value="1"/>
</dbReference>
<sequence>MALELRPATLRDLEFARTLTCDNMLHYYVQHNLPWLDEGFDVGWAGRENWLIVEDENVLGYVSLSRDARDLYIRELHVVEAFRGQGVGSWVIDRVVAMACRERRRSLRLTVFQDNPARALYERKGLTVVDTDGCFLEMQREIDGLPR</sequence>
<keyword evidence="1" id="KW-0808">Transferase</keyword>
<evidence type="ECO:0000313" key="3">
    <source>
        <dbReference type="EMBL" id="VVO48017.1"/>
    </source>
</evidence>
<reference evidence="3 4" key="1">
    <citation type="submission" date="2019-09" db="EMBL/GenBank/DDBJ databases">
        <authorList>
            <person name="Chandra G."/>
            <person name="Truman W A."/>
        </authorList>
    </citation>
    <scope>NUCLEOTIDE SEQUENCE [LARGE SCALE GENOMIC DNA]</scope>
    <source>
        <strain evidence="3">PS862</strain>
    </source>
</reference>
<proteinExistence type="predicted"/>
<dbReference type="SUPFAM" id="SSF55729">
    <property type="entry name" value="Acyl-CoA N-acyltransferases (Nat)"/>
    <property type="match status" value="1"/>
</dbReference>
<name>A0A5E6RBH7_PSEFL</name>
<dbReference type="PANTHER" id="PTHR43877">
    <property type="entry name" value="AMINOALKYLPHOSPHONATE N-ACETYLTRANSFERASE-RELATED-RELATED"/>
    <property type="match status" value="1"/>
</dbReference>
<keyword evidence="2" id="KW-0012">Acyltransferase</keyword>
<dbReference type="InterPro" id="IPR016181">
    <property type="entry name" value="Acyl_CoA_acyltransferase"/>
</dbReference>
<dbReference type="GO" id="GO:0016747">
    <property type="term" value="F:acyltransferase activity, transferring groups other than amino-acyl groups"/>
    <property type="evidence" value="ECO:0007669"/>
    <property type="project" value="InterPro"/>
</dbReference>